<keyword evidence="2" id="KW-0472">Membrane</keyword>
<keyword evidence="5" id="KW-1185">Reference proteome</keyword>
<dbReference type="AlphaFoldDB" id="A0A409VNF0"/>
<dbReference type="EMBL" id="NHTK01006020">
    <property type="protein sequence ID" value="PPQ67767.1"/>
    <property type="molecule type" value="Genomic_DNA"/>
</dbReference>
<feature type="transmembrane region" description="Helical" evidence="2">
    <location>
        <begin position="71"/>
        <end position="95"/>
    </location>
</feature>
<accession>A0A409VNF0</accession>
<organism evidence="4 5">
    <name type="scientific">Panaeolus cyanescens</name>
    <dbReference type="NCBI Taxonomy" id="181874"/>
    <lineage>
        <taxon>Eukaryota</taxon>
        <taxon>Fungi</taxon>
        <taxon>Dikarya</taxon>
        <taxon>Basidiomycota</taxon>
        <taxon>Agaricomycotina</taxon>
        <taxon>Agaricomycetes</taxon>
        <taxon>Agaricomycetidae</taxon>
        <taxon>Agaricales</taxon>
        <taxon>Agaricineae</taxon>
        <taxon>Galeropsidaceae</taxon>
        <taxon>Panaeolus</taxon>
    </lineage>
</organism>
<gene>
    <name evidence="4" type="ORF">CVT24_002777</name>
</gene>
<dbReference type="PANTHER" id="PTHR40465:SF1">
    <property type="entry name" value="DUF6534 DOMAIN-CONTAINING PROTEIN"/>
    <property type="match status" value="1"/>
</dbReference>
<dbReference type="Pfam" id="PF20152">
    <property type="entry name" value="DUF6534"/>
    <property type="match status" value="1"/>
</dbReference>
<keyword evidence="2" id="KW-0812">Transmembrane</keyword>
<feature type="transmembrane region" description="Helical" evidence="2">
    <location>
        <begin position="43"/>
        <end position="64"/>
    </location>
</feature>
<dbReference type="STRING" id="181874.A0A409VNF0"/>
<name>A0A409VNF0_9AGAR</name>
<feature type="region of interest" description="Disordered" evidence="1">
    <location>
        <begin position="251"/>
        <end position="300"/>
    </location>
</feature>
<reference evidence="4 5" key="1">
    <citation type="journal article" date="2018" name="Evol. Lett.">
        <title>Horizontal gene cluster transfer increased hallucinogenic mushroom diversity.</title>
        <authorList>
            <person name="Reynolds H.T."/>
            <person name="Vijayakumar V."/>
            <person name="Gluck-Thaler E."/>
            <person name="Korotkin H.B."/>
            <person name="Matheny P.B."/>
            <person name="Slot J.C."/>
        </authorList>
    </citation>
    <scope>NUCLEOTIDE SEQUENCE [LARGE SCALE GENOMIC DNA]</scope>
    <source>
        <strain evidence="4 5">2629</strain>
    </source>
</reference>
<evidence type="ECO:0000256" key="1">
    <source>
        <dbReference type="SAM" id="MobiDB-lite"/>
    </source>
</evidence>
<keyword evidence="2" id="KW-1133">Transmembrane helix</keyword>
<feature type="transmembrane region" description="Helical" evidence="2">
    <location>
        <begin position="7"/>
        <end position="23"/>
    </location>
</feature>
<protein>
    <recommendedName>
        <fullName evidence="3">DUF6534 domain-containing protein</fullName>
    </recommendedName>
</protein>
<feature type="transmembrane region" description="Helical" evidence="2">
    <location>
        <begin position="107"/>
        <end position="129"/>
    </location>
</feature>
<proteinExistence type="predicted"/>
<dbReference type="PANTHER" id="PTHR40465">
    <property type="entry name" value="CHROMOSOME 1, WHOLE GENOME SHOTGUN SEQUENCE"/>
    <property type="match status" value="1"/>
</dbReference>
<dbReference type="Proteomes" id="UP000284842">
    <property type="component" value="Unassembled WGS sequence"/>
</dbReference>
<evidence type="ECO:0000256" key="2">
    <source>
        <dbReference type="SAM" id="Phobius"/>
    </source>
</evidence>
<evidence type="ECO:0000313" key="4">
    <source>
        <dbReference type="EMBL" id="PPQ67767.1"/>
    </source>
</evidence>
<dbReference type="InterPro" id="IPR045339">
    <property type="entry name" value="DUF6534"/>
</dbReference>
<feature type="domain" description="DUF6534" evidence="3">
    <location>
        <begin position="115"/>
        <end position="200"/>
    </location>
</feature>
<sequence length="300" mass="33157">MQVLRKSELFISIFSMIYMAWVYCVENFTNPEILQTYFWPFNYVPIGTALVALATHLVMTYRIYFMTKRKAICAVLLVLALGTLGLGVTYGAVTFASPQRRTIKRIVAGWLGIQALLDLLIAGCLVFFLHRQRTKSTKANSVINRLIQGAMQTCILPTTFAVAGLIAFVSSPKTSVFTMFVIPIGRAYTITLMDGLNIRAELKDKLLAQEDGNDNTGLVWANPTKSARQPAATSICVDMLRSVHSVREPEAARSSFGLAPPSKSRNSEENLKGASFDQQSPPAVIVLRPDSPYRNPAAWD</sequence>
<dbReference type="OrthoDB" id="2562493at2759"/>
<dbReference type="InParanoid" id="A0A409VNF0"/>
<feature type="transmembrane region" description="Helical" evidence="2">
    <location>
        <begin position="150"/>
        <end position="170"/>
    </location>
</feature>
<evidence type="ECO:0000313" key="5">
    <source>
        <dbReference type="Proteomes" id="UP000284842"/>
    </source>
</evidence>
<comment type="caution">
    <text evidence="4">The sequence shown here is derived from an EMBL/GenBank/DDBJ whole genome shotgun (WGS) entry which is preliminary data.</text>
</comment>
<evidence type="ECO:0000259" key="3">
    <source>
        <dbReference type="Pfam" id="PF20152"/>
    </source>
</evidence>